<dbReference type="Proteomes" id="UP000222824">
    <property type="component" value="Unassembled WGS sequence"/>
</dbReference>
<gene>
    <name evidence="1" type="ORF">DJ69_04245</name>
</gene>
<accession>A0A2G1WL62</accession>
<sequence length="165" mass="17894">MGHLSRSTAGAAILAVAVLVLVGVAMTAPVGAVLVVEDIETGERYLTEPVNSGSTVALEYTHSVEKSRVYDEYRVDGETLVNTRMEFESYGWGLPARVNVTNVNGTLVYDPAEPITELERLSVSPGRIAGHTLIVDGREHDLVAVTDSNDVTLHIEQRSFLEMIL</sequence>
<name>A0A2G1WL62_9EURY</name>
<dbReference type="AlphaFoldDB" id="A0A2G1WL62"/>
<evidence type="ECO:0000313" key="2">
    <source>
        <dbReference type="Proteomes" id="UP000222824"/>
    </source>
</evidence>
<organism evidence="1 2">
    <name type="scientific">Halorubrum persicum</name>
    <dbReference type="NCBI Taxonomy" id="1383844"/>
    <lineage>
        <taxon>Archaea</taxon>
        <taxon>Methanobacteriati</taxon>
        <taxon>Methanobacteriota</taxon>
        <taxon>Stenosarchaea group</taxon>
        <taxon>Halobacteria</taxon>
        <taxon>Halobacteriales</taxon>
        <taxon>Haloferacaceae</taxon>
        <taxon>Halorubrum</taxon>
    </lineage>
</organism>
<dbReference type="InterPro" id="IPR015001">
    <property type="entry name" value="DUF1850"/>
</dbReference>
<dbReference type="Pfam" id="PF08905">
    <property type="entry name" value="DUF1850"/>
    <property type="match status" value="1"/>
</dbReference>
<protein>
    <submittedName>
        <fullName evidence="1">C4-dicarboxylate ABC transporter</fullName>
    </submittedName>
</protein>
<reference evidence="1 2" key="1">
    <citation type="journal article" date="2014" name="Front. Microbiol.">
        <title>Population and genomic analysis of the genus Halorubrum.</title>
        <authorList>
            <person name="Fullmer M.S."/>
            <person name="Soucy S.M."/>
            <person name="Swithers K.S."/>
            <person name="Makkay A.M."/>
            <person name="Wheeler R."/>
            <person name="Ventosa A."/>
            <person name="Gogarten J.P."/>
            <person name="Papke R.T."/>
        </authorList>
    </citation>
    <scope>NUCLEOTIDE SEQUENCE [LARGE SCALE GENOMIC DNA]</scope>
    <source>
        <strain evidence="1 2">C49</strain>
    </source>
</reference>
<dbReference type="RefSeq" id="WP_099254456.1">
    <property type="nucleotide sequence ID" value="NZ_NHOA01000030.1"/>
</dbReference>
<dbReference type="EMBL" id="NHOA01000030">
    <property type="protein sequence ID" value="PHQ39740.1"/>
    <property type="molecule type" value="Genomic_DNA"/>
</dbReference>
<proteinExistence type="predicted"/>
<dbReference type="OrthoDB" id="212141at2157"/>
<dbReference type="PIRSF" id="PIRSF008455">
    <property type="entry name" value="UCP008455"/>
    <property type="match status" value="1"/>
</dbReference>
<evidence type="ECO:0000313" key="1">
    <source>
        <dbReference type="EMBL" id="PHQ39740.1"/>
    </source>
</evidence>
<comment type="caution">
    <text evidence="1">The sequence shown here is derived from an EMBL/GenBank/DDBJ whole genome shotgun (WGS) entry which is preliminary data.</text>
</comment>
<keyword evidence="2" id="KW-1185">Reference proteome</keyword>
<dbReference type="InterPro" id="IPR014451">
    <property type="entry name" value="UCP008455"/>
</dbReference>